<protein>
    <recommendedName>
        <fullName evidence="3">NAD-dependent epimerase/dehydratase domain-containing protein</fullName>
    </recommendedName>
</protein>
<name>A0ABR1V9F4_9PEZI</name>
<evidence type="ECO:0000256" key="2">
    <source>
        <dbReference type="ARBA" id="ARBA00023445"/>
    </source>
</evidence>
<evidence type="ECO:0000256" key="1">
    <source>
        <dbReference type="ARBA" id="ARBA00023002"/>
    </source>
</evidence>
<dbReference type="InterPro" id="IPR001509">
    <property type="entry name" value="Epimerase_deHydtase"/>
</dbReference>
<accession>A0ABR1V9F4</accession>
<sequence length="375" mass="40315">MSGELVLLTGGTGFLGYNILLDLLQHGYRVRVAARSDGKIAKVRAAPSIVALDLPTTQLMFVVVPDMAAPGAYDEAVQDVDYIIHAAAPIHADQASSASGSSDPQQQQPLEEAFVKACVQGNLGILKSARDKGNTVRRIVITSSTVAIAPADFFSDAAAAVQRYGGEGVIRGPDTRIPVPVPPYQSQLHAYCAAKTASLEAAENFVKDQAPLHFDLISIMPSLVFGKDELATGTDSTRMLMYRLIPDETVDTTRDGEASSSPNRGEIAAVGNAVLCTDVARAHVLALKPEVKGNQSFVLNIDAKWEDTVPVAKAHFPNAFESGSFRPGGPEWTTVPLRWDTTKVRDMLGIELATYEDMIKEVAGEYLEMMANERE</sequence>
<dbReference type="Pfam" id="PF01370">
    <property type="entry name" value="Epimerase"/>
    <property type="match status" value="1"/>
</dbReference>
<dbReference type="EMBL" id="JAQQWM010000004">
    <property type="protein sequence ID" value="KAK8067793.1"/>
    <property type="molecule type" value="Genomic_DNA"/>
</dbReference>
<evidence type="ECO:0000313" key="5">
    <source>
        <dbReference type="Proteomes" id="UP001446871"/>
    </source>
</evidence>
<comment type="similarity">
    <text evidence="2">Belongs to the NAD(P)-dependent epimerase/dehydratase family. Dihydroflavonol-4-reductase subfamily.</text>
</comment>
<dbReference type="InterPro" id="IPR050425">
    <property type="entry name" value="NAD(P)_dehydrat-like"/>
</dbReference>
<dbReference type="Proteomes" id="UP001446871">
    <property type="component" value="Unassembled WGS sequence"/>
</dbReference>
<evidence type="ECO:0000259" key="3">
    <source>
        <dbReference type="Pfam" id="PF01370"/>
    </source>
</evidence>
<comment type="caution">
    <text evidence="4">The sequence shown here is derived from an EMBL/GenBank/DDBJ whole genome shotgun (WGS) entry which is preliminary data.</text>
</comment>
<keyword evidence="5" id="KW-1185">Reference proteome</keyword>
<dbReference type="PANTHER" id="PTHR10366:SF564">
    <property type="entry name" value="STEROL-4-ALPHA-CARBOXYLATE 3-DEHYDROGENASE, DECARBOXYLATING"/>
    <property type="match status" value="1"/>
</dbReference>
<gene>
    <name evidence="4" type="ORF">PG996_006905</name>
</gene>
<evidence type="ECO:0000313" key="4">
    <source>
        <dbReference type="EMBL" id="KAK8067793.1"/>
    </source>
</evidence>
<dbReference type="Gene3D" id="3.40.50.720">
    <property type="entry name" value="NAD(P)-binding Rossmann-like Domain"/>
    <property type="match status" value="1"/>
</dbReference>
<dbReference type="PANTHER" id="PTHR10366">
    <property type="entry name" value="NAD DEPENDENT EPIMERASE/DEHYDRATASE"/>
    <property type="match status" value="1"/>
</dbReference>
<feature type="domain" description="NAD-dependent epimerase/dehydratase" evidence="3">
    <location>
        <begin position="6"/>
        <end position="289"/>
    </location>
</feature>
<proteinExistence type="inferred from homology"/>
<reference evidence="4 5" key="1">
    <citation type="submission" date="2023-01" db="EMBL/GenBank/DDBJ databases">
        <title>Analysis of 21 Apiospora genomes using comparative genomics revels a genus with tremendous synthesis potential of carbohydrate active enzymes and secondary metabolites.</title>
        <authorList>
            <person name="Sorensen T."/>
        </authorList>
    </citation>
    <scope>NUCLEOTIDE SEQUENCE [LARGE SCALE GENOMIC DNA]</scope>
    <source>
        <strain evidence="4 5">CBS 83171</strain>
    </source>
</reference>
<organism evidence="4 5">
    <name type="scientific">Apiospora saccharicola</name>
    <dbReference type="NCBI Taxonomy" id="335842"/>
    <lineage>
        <taxon>Eukaryota</taxon>
        <taxon>Fungi</taxon>
        <taxon>Dikarya</taxon>
        <taxon>Ascomycota</taxon>
        <taxon>Pezizomycotina</taxon>
        <taxon>Sordariomycetes</taxon>
        <taxon>Xylariomycetidae</taxon>
        <taxon>Amphisphaeriales</taxon>
        <taxon>Apiosporaceae</taxon>
        <taxon>Apiospora</taxon>
    </lineage>
</organism>
<dbReference type="InterPro" id="IPR036291">
    <property type="entry name" value="NAD(P)-bd_dom_sf"/>
</dbReference>
<keyword evidence="1" id="KW-0560">Oxidoreductase</keyword>
<dbReference type="SUPFAM" id="SSF51735">
    <property type="entry name" value="NAD(P)-binding Rossmann-fold domains"/>
    <property type="match status" value="1"/>
</dbReference>